<accession>A0AAP2UGY9</accession>
<sequence length="77" mass="8803">MNKDFLWGGTSAANQYEGSYDVRKNHEQAIHKITKYMQGQGAIIDKCCRSKDDFLKEGDILVQNCTSNNAKIKRTLY</sequence>
<dbReference type="Proteomes" id="UP001204814">
    <property type="component" value="Unassembled WGS sequence"/>
</dbReference>
<proteinExistence type="predicted"/>
<name>A0AAP2UGY9_9FIRM</name>
<evidence type="ECO:0008006" key="3">
    <source>
        <dbReference type="Google" id="ProtNLM"/>
    </source>
</evidence>
<protein>
    <recommendedName>
        <fullName evidence="3">6-phospho-beta-glucosidase</fullName>
    </recommendedName>
</protein>
<dbReference type="PROSITE" id="PS00653">
    <property type="entry name" value="GLYCOSYL_HYDROL_F1_2"/>
    <property type="match status" value="1"/>
</dbReference>
<evidence type="ECO:0000313" key="2">
    <source>
        <dbReference type="Proteomes" id="UP001204814"/>
    </source>
</evidence>
<dbReference type="EMBL" id="JANGBO010000018">
    <property type="protein sequence ID" value="MCQ5062756.1"/>
    <property type="molecule type" value="Genomic_DNA"/>
</dbReference>
<organism evidence="1 2">
    <name type="scientific">Faecalibacillus intestinalis</name>
    <dbReference type="NCBI Taxonomy" id="1982626"/>
    <lineage>
        <taxon>Bacteria</taxon>
        <taxon>Bacillati</taxon>
        <taxon>Bacillota</taxon>
        <taxon>Erysipelotrichia</taxon>
        <taxon>Erysipelotrichales</taxon>
        <taxon>Coprobacillaceae</taxon>
        <taxon>Faecalibacillus</taxon>
    </lineage>
</organism>
<reference evidence="1" key="1">
    <citation type="submission" date="2022-06" db="EMBL/GenBank/DDBJ databases">
        <title>Isolation of gut microbiota from human fecal samples.</title>
        <authorList>
            <person name="Pamer E.G."/>
            <person name="Barat B."/>
            <person name="Waligurski E."/>
            <person name="Medina S."/>
            <person name="Paddock L."/>
            <person name="Mostad J."/>
        </authorList>
    </citation>
    <scope>NUCLEOTIDE SEQUENCE</scope>
    <source>
        <strain evidence="1">DFI.6.24</strain>
    </source>
</reference>
<dbReference type="InterPro" id="IPR033132">
    <property type="entry name" value="GH_1_N_CS"/>
</dbReference>
<comment type="caution">
    <text evidence="1">The sequence shown here is derived from an EMBL/GenBank/DDBJ whole genome shotgun (WGS) entry which is preliminary data.</text>
</comment>
<dbReference type="AlphaFoldDB" id="A0AAP2UGY9"/>
<dbReference type="RefSeq" id="WP_117347189.1">
    <property type="nucleotide sequence ID" value="NZ_JAJDKX010000006.1"/>
</dbReference>
<gene>
    <name evidence="1" type="ORF">NE542_13105</name>
</gene>
<evidence type="ECO:0000313" key="1">
    <source>
        <dbReference type="EMBL" id="MCQ5062756.1"/>
    </source>
</evidence>